<dbReference type="GeneID" id="116290641"/>
<dbReference type="AlphaFoldDB" id="A0A6P8HEZ8"/>
<gene>
    <name evidence="3" type="primary">LOC116290641</name>
</gene>
<accession>A0A6P8HEZ8</accession>
<organism evidence="2 3">
    <name type="scientific">Actinia tenebrosa</name>
    <name type="common">Australian red waratah sea anemone</name>
    <dbReference type="NCBI Taxonomy" id="6105"/>
    <lineage>
        <taxon>Eukaryota</taxon>
        <taxon>Metazoa</taxon>
        <taxon>Cnidaria</taxon>
        <taxon>Anthozoa</taxon>
        <taxon>Hexacorallia</taxon>
        <taxon>Actiniaria</taxon>
        <taxon>Actiniidae</taxon>
        <taxon>Actinia</taxon>
    </lineage>
</organism>
<protein>
    <submittedName>
        <fullName evidence="3">Uncharacterized protein LOC116290641</fullName>
    </submittedName>
</protein>
<dbReference type="KEGG" id="aten:116290641"/>
<evidence type="ECO:0000256" key="1">
    <source>
        <dbReference type="SAM" id="MobiDB-lite"/>
    </source>
</evidence>
<keyword evidence="2" id="KW-1185">Reference proteome</keyword>
<proteinExistence type="predicted"/>
<feature type="compositionally biased region" description="Polar residues" evidence="1">
    <location>
        <begin position="38"/>
        <end position="48"/>
    </location>
</feature>
<dbReference type="OrthoDB" id="5978732at2759"/>
<evidence type="ECO:0000313" key="3">
    <source>
        <dbReference type="RefSeq" id="XP_031553583.1"/>
    </source>
</evidence>
<dbReference type="Proteomes" id="UP000515163">
    <property type="component" value="Unplaced"/>
</dbReference>
<feature type="region of interest" description="Disordered" evidence="1">
    <location>
        <begin position="168"/>
        <end position="187"/>
    </location>
</feature>
<reference evidence="3" key="1">
    <citation type="submission" date="2025-08" db="UniProtKB">
        <authorList>
            <consortium name="RefSeq"/>
        </authorList>
    </citation>
    <scope>IDENTIFICATION</scope>
    <source>
        <tissue evidence="3">Tentacle</tissue>
    </source>
</reference>
<feature type="region of interest" description="Disordered" evidence="1">
    <location>
        <begin position="1"/>
        <end position="52"/>
    </location>
</feature>
<feature type="compositionally biased region" description="Polar residues" evidence="1">
    <location>
        <begin position="10"/>
        <end position="24"/>
    </location>
</feature>
<name>A0A6P8HEZ8_ACTTE</name>
<dbReference type="RefSeq" id="XP_031553583.1">
    <property type="nucleotide sequence ID" value="XM_031697723.1"/>
</dbReference>
<sequence length="199" mass="22770">MMKEDVNLPPSRSQPERPTTSALKQRSAEAIPRDIDSRASSLSNTPVSNARPVPPGVRLTSLSALYKPAFKPYAFSHMYNTKYSNDFQGTYAAPPSPLRPESTNYATIDYNFTTTMYNQHFQKPKPMPLAFVVPYSRHRHNNPQPRMANNYNYPDSSRWIWSSPSALQGSRETHSSQGPQGWNSNTRIPYPRHHRWCSR</sequence>
<evidence type="ECO:0000313" key="2">
    <source>
        <dbReference type="Proteomes" id="UP000515163"/>
    </source>
</evidence>
<dbReference type="InParanoid" id="A0A6P8HEZ8"/>